<feature type="domain" description="DUF1468" evidence="2">
    <location>
        <begin position="23"/>
        <end position="180"/>
    </location>
</feature>
<dbReference type="InterPro" id="IPR009936">
    <property type="entry name" value="DUF1468"/>
</dbReference>
<dbReference type="AlphaFoldDB" id="A0A542YQG4"/>
<evidence type="ECO:0000313" key="3">
    <source>
        <dbReference type="EMBL" id="TQL50336.1"/>
    </source>
</evidence>
<feature type="transmembrane region" description="Helical" evidence="1">
    <location>
        <begin position="114"/>
        <end position="136"/>
    </location>
</feature>
<sequence length="185" mass="19347">MTSAHPEQDAPVGPPRSGRSDVIAGLVVAAAGAVLLVAALNIGDAVRPAPGIGPGTLPTFLAAALVLSGLALSIVGLRKRPVQGIEAEVLDTDDAELFEDLVFPEEPPIPWGKLAVHVALFIGYALVFIPLGYILSTALYLTTAVTLIDPARWKRNLIYAVLFGVIVYFGFTELLSVRLPAGVLG</sequence>
<gene>
    <name evidence="3" type="ORF">FB467_1441</name>
</gene>
<reference evidence="3 4" key="1">
    <citation type="submission" date="2019-06" db="EMBL/GenBank/DDBJ databases">
        <title>Sequencing the genomes of 1000 actinobacteria strains.</title>
        <authorList>
            <person name="Klenk H.-P."/>
        </authorList>
    </citation>
    <scope>NUCLEOTIDE SEQUENCE [LARGE SCALE GENOMIC DNA]</scope>
    <source>
        <strain evidence="3 4">DSM 12335</strain>
    </source>
</reference>
<feature type="transmembrane region" description="Helical" evidence="1">
    <location>
        <begin position="157"/>
        <end position="177"/>
    </location>
</feature>
<name>A0A542YQG4_9MICO</name>
<comment type="caution">
    <text evidence="3">The sequence shown here is derived from an EMBL/GenBank/DDBJ whole genome shotgun (WGS) entry which is preliminary data.</text>
</comment>
<evidence type="ECO:0000313" key="4">
    <source>
        <dbReference type="Proteomes" id="UP000319516"/>
    </source>
</evidence>
<feature type="transmembrane region" description="Helical" evidence="1">
    <location>
        <begin position="55"/>
        <end position="77"/>
    </location>
</feature>
<accession>A0A542YQG4</accession>
<dbReference type="RefSeq" id="WP_170230616.1">
    <property type="nucleotide sequence ID" value="NZ_BAAAIK010000004.1"/>
</dbReference>
<feature type="transmembrane region" description="Helical" evidence="1">
    <location>
        <begin position="22"/>
        <end position="43"/>
    </location>
</feature>
<proteinExistence type="predicted"/>
<dbReference type="Pfam" id="PF07331">
    <property type="entry name" value="TctB"/>
    <property type="match status" value="1"/>
</dbReference>
<keyword evidence="1" id="KW-0472">Membrane</keyword>
<keyword evidence="1" id="KW-0812">Transmembrane</keyword>
<dbReference type="EMBL" id="VFOP01000001">
    <property type="protein sequence ID" value="TQL50336.1"/>
    <property type="molecule type" value="Genomic_DNA"/>
</dbReference>
<dbReference type="Proteomes" id="UP000319516">
    <property type="component" value="Unassembled WGS sequence"/>
</dbReference>
<protein>
    <submittedName>
        <fullName evidence="3">Putative tricarboxylic transport membrane protein</fullName>
    </submittedName>
</protein>
<keyword evidence="1" id="KW-1133">Transmembrane helix</keyword>
<evidence type="ECO:0000256" key="1">
    <source>
        <dbReference type="SAM" id="Phobius"/>
    </source>
</evidence>
<keyword evidence="4" id="KW-1185">Reference proteome</keyword>
<organism evidence="3 4">
    <name type="scientific">Ornithinicoccus hortensis</name>
    <dbReference type="NCBI Taxonomy" id="82346"/>
    <lineage>
        <taxon>Bacteria</taxon>
        <taxon>Bacillati</taxon>
        <taxon>Actinomycetota</taxon>
        <taxon>Actinomycetes</taxon>
        <taxon>Micrococcales</taxon>
        <taxon>Intrasporangiaceae</taxon>
        <taxon>Ornithinicoccus</taxon>
    </lineage>
</organism>
<evidence type="ECO:0000259" key="2">
    <source>
        <dbReference type="Pfam" id="PF07331"/>
    </source>
</evidence>